<reference evidence="2" key="2">
    <citation type="journal article" date="2021" name="Genome Biol. Evol.">
        <title>Developing a high-quality reference genome for a parasitic bivalve with doubly uniparental inheritance (Bivalvia: Unionida).</title>
        <authorList>
            <person name="Smith C.H."/>
        </authorList>
    </citation>
    <scope>NUCLEOTIDE SEQUENCE</scope>
    <source>
        <strain evidence="2">CHS0354</strain>
        <tissue evidence="2">Mantle</tissue>
    </source>
</reference>
<reference evidence="2" key="1">
    <citation type="journal article" date="2021" name="Genome Biol. Evol.">
        <title>A High-Quality Reference Genome for a Parasitic Bivalve with Doubly Uniparental Inheritance (Bivalvia: Unionida).</title>
        <authorList>
            <person name="Smith C.H."/>
        </authorList>
    </citation>
    <scope>NUCLEOTIDE SEQUENCE</scope>
    <source>
        <strain evidence="2">CHS0354</strain>
    </source>
</reference>
<keyword evidence="3" id="KW-1185">Reference proteome</keyword>
<name>A0AAE0SB14_9BIVA</name>
<dbReference type="Proteomes" id="UP001195483">
    <property type="component" value="Unassembled WGS sequence"/>
</dbReference>
<sequence>MLCHRVGSALFPQPSLRVGGALFPPPSLTGWEVFSFPRPLSQGGRRSFPPLSQVGRRSQRGSHSTLLSHRVGGNRPTSLS</sequence>
<feature type="region of interest" description="Disordered" evidence="1">
    <location>
        <begin position="38"/>
        <end position="80"/>
    </location>
</feature>
<feature type="non-terminal residue" evidence="2">
    <location>
        <position position="80"/>
    </location>
</feature>
<evidence type="ECO:0000313" key="2">
    <source>
        <dbReference type="EMBL" id="KAK3588579.1"/>
    </source>
</evidence>
<reference evidence="2" key="3">
    <citation type="submission" date="2023-05" db="EMBL/GenBank/DDBJ databases">
        <authorList>
            <person name="Smith C.H."/>
        </authorList>
    </citation>
    <scope>NUCLEOTIDE SEQUENCE</scope>
    <source>
        <strain evidence="2">CHS0354</strain>
        <tissue evidence="2">Mantle</tissue>
    </source>
</reference>
<dbReference type="EMBL" id="JAEAOA010001561">
    <property type="protein sequence ID" value="KAK3588579.1"/>
    <property type="molecule type" value="Genomic_DNA"/>
</dbReference>
<evidence type="ECO:0000313" key="3">
    <source>
        <dbReference type="Proteomes" id="UP001195483"/>
    </source>
</evidence>
<gene>
    <name evidence="2" type="ORF">CHS0354_026182</name>
</gene>
<accession>A0AAE0SB14</accession>
<evidence type="ECO:0000256" key="1">
    <source>
        <dbReference type="SAM" id="MobiDB-lite"/>
    </source>
</evidence>
<protein>
    <submittedName>
        <fullName evidence="2">Uncharacterized protein</fullName>
    </submittedName>
</protein>
<proteinExistence type="predicted"/>
<dbReference type="AlphaFoldDB" id="A0AAE0SB14"/>
<organism evidence="2 3">
    <name type="scientific">Potamilus streckersoni</name>
    <dbReference type="NCBI Taxonomy" id="2493646"/>
    <lineage>
        <taxon>Eukaryota</taxon>
        <taxon>Metazoa</taxon>
        <taxon>Spiralia</taxon>
        <taxon>Lophotrochozoa</taxon>
        <taxon>Mollusca</taxon>
        <taxon>Bivalvia</taxon>
        <taxon>Autobranchia</taxon>
        <taxon>Heteroconchia</taxon>
        <taxon>Palaeoheterodonta</taxon>
        <taxon>Unionida</taxon>
        <taxon>Unionoidea</taxon>
        <taxon>Unionidae</taxon>
        <taxon>Ambleminae</taxon>
        <taxon>Lampsilini</taxon>
        <taxon>Potamilus</taxon>
    </lineage>
</organism>
<comment type="caution">
    <text evidence="2">The sequence shown here is derived from an EMBL/GenBank/DDBJ whole genome shotgun (WGS) entry which is preliminary data.</text>
</comment>